<dbReference type="SUPFAM" id="SSF53383">
    <property type="entry name" value="PLP-dependent transferases"/>
    <property type="match status" value="1"/>
</dbReference>
<evidence type="ECO:0000256" key="2">
    <source>
        <dbReference type="ARBA" id="ARBA00007441"/>
    </source>
</evidence>
<name>A0ABW9A847_9BURK</name>
<dbReference type="InterPro" id="IPR004838">
    <property type="entry name" value="NHTrfase_class1_PyrdxlP-BS"/>
</dbReference>
<evidence type="ECO:0000256" key="1">
    <source>
        <dbReference type="ARBA" id="ARBA00001933"/>
    </source>
</evidence>
<dbReference type="PROSITE" id="PS00105">
    <property type="entry name" value="AA_TRANSFER_CLASS_1"/>
    <property type="match status" value="1"/>
</dbReference>
<keyword evidence="5" id="KW-0663">Pyridoxal phosphate</keyword>
<dbReference type="Gene3D" id="3.90.1150.10">
    <property type="entry name" value="Aspartate Aminotransferase, domain 1"/>
    <property type="match status" value="1"/>
</dbReference>
<organism evidence="8 9">
    <name type="scientific">Herbaspirillum lusitanum</name>
    <dbReference type="NCBI Taxonomy" id="213312"/>
    <lineage>
        <taxon>Bacteria</taxon>
        <taxon>Pseudomonadati</taxon>
        <taxon>Pseudomonadota</taxon>
        <taxon>Betaproteobacteria</taxon>
        <taxon>Burkholderiales</taxon>
        <taxon>Oxalobacteraceae</taxon>
        <taxon>Herbaspirillum</taxon>
    </lineage>
</organism>
<gene>
    <name evidence="8" type="ORF">PQR62_07235</name>
</gene>
<proteinExistence type="inferred from homology"/>
<dbReference type="GO" id="GO:0008483">
    <property type="term" value="F:transaminase activity"/>
    <property type="evidence" value="ECO:0007669"/>
    <property type="project" value="UniProtKB-KW"/>
</dbReference>
<dbReference type="Proteomes" id="UP001629246">
    <property type="component" value="Unassembled WGS sequence"/>
</dbReference>
<comment type="similarity">
    <text evidence="2 6">Belongs to the class-I pyridoxal-phosphate-dependent aminotransferase family.</text>
</comment>
<evidence type="ECO:0000256" key="6">
    <source>
        <dbReference type="RuleBase" id="RU000481"/>
    </source>
</evidence>
<evidence type="ECO:0000256" key="3">
    <source>
        <dbReference type="ARBA" id="ARBA00022576"/>
    </source>
</evidence>
<dbReference type="PANTHER" id="PTHR46383:SF1">
    <property type="entry name" value="ASPARTATE AMINOTRANSFERASE"/>
    <property type="match status" value="1"/>
</dbReference>
<keyword evidence="4 6" id="KW-0808">Transferase</keyword>
<dbReference type="Gene3D" id="3.40.640.10">
    <property type="entry name" value="Type I PLP-dependent aspartate aminotransferase-like (Major domain)"/>
    <property type="match status" value="1"/>
</dbReference>
<evidence type="ECO:0000256" key="4">
    <source>
        <dbReference type="ARBA" id="ARBA00022679"/>
    </source>
</evidence>
<comment type="cofactor">
    <cofactor evidence="1 6">
        <name>pyridoxal 5'-phosphate</name>
        <dbReference type="ChEBI" id="CHEBI:597326"/>
    </cofactor>
</comment>
<protein>
    <recommendedName>
        <fullName evidence="6">Aminotransferase</fullName>
        <ecNumber evidence="6">2.6.1.-</ecNumber>
    </recommendedName>
</protein>
<evidence type="ECO:0000313" key="9">
    <source>
        <dbReference type="Proteomes" id="UP001629246"/>
    </source>
</evidence>
<dbReference type="RefSeq" id="WP_408156292.1">
    <property type="nucleotide sequence ID" value="NZ_JAQQFM010000003.1"/>
</dbReference>
<evidence type="ECO:0000259" key="7">
    <source>
        <dbReference type="Pfam" id="PF00155"/>
    </source>
</evidence>
<dbReference type="EC" id="2.6.1.-" evidence="6"/>
<sequence>MSNTAAPSNADIRNKYFDELFSTTGLRWLGQNTNHIPTHPAVQAAMVASINAGEFNAYAPPLGFEALRDAIVADLGTPDAKALITDGGVNALAMVCRARCRPGTTFVTTDPTWKWPCLFARQQGAEVIEIPIYDPACNYRLTADALRAVVDERTAIIYLVDPNNPLGICYTRAEIEEFAAIADECGALLVHDCTYRDFADNHYPAIHAAPHNAVVSLSFSKWLGLAGLRIGALVAAPALLEEIAGFTSSVLGASVVAQRAAQAGLAIKKEWMEEVRAIDRANKAAIAAAVARIPGLSLPVYPSQGNFLVLETIGADIKPEALVDCYLRRGFMIRQGAYHTQRFGDRFIKISTSVPAEWVTDFCAILPEMVEEARAIKETRPQF</sequence>
<dbReference type="InterPro" id="IPR015422">
    <property type="entry name" value="PyrdxlP-dep_Trfase_small"/>
</dbReference>
<keyword evidence="3 6" id="KW-0032">Aminotransferase</keyword>
<comment type="caution">
    <text evidence="8">The sequence shown here is derived from an EMBL/GenBank/DDBJ whole genome shotgun (WGS) entry which is preliminary data.</text>
</comment>
<dbReference type="InterPro" id="IPR050596">
    <property type="entry name" value="AspAT/PAT-like"/>
</dbReference>
<evidence type="ECO:0000313" key="8">
    <source>
        <dbReference type="EMBL" id="MFL9924050.1"/>
    </source>
</evidence>
<dbReference type="EMBL" id="JAQQFM010000003">
    <property type="protein sequence ID" value="MFL9924050.1"/>
    <property type="molecule type" value="Genomic_DNA"/>
</dbReference>
<dbReference type="InterPro" id="IPR015424">
    <property type="entry name" value="PyrdxlP-dep_Trfase"/>
</dbReference>
<dbReference type="InterPro" id="IPR004839">
    <property type="entry name" value="Aminotransferase_I/II_large"/>
</dbReference>
<dbReference type="PANTHER" id="PTHR46383">
    <property type="entry name" value="ASPARTATE AMINOTRANSFERASE"/>
    <property type="match status" value="1"/>
</dbReference>
<evidence type="ECO:0000256" key="5">
    <source>
        <dbReference type="ARBA" id="ARBA00022898"/>
    </source>
</evidence>
<dbReference type="NCBIfam" id="NF004870">
    <property type="entry name" value="PRK06225.1"/>
    <property type="match status" value="1"/>
</dbReference>
<reference evidence="8 9" key="1">
    <citation type="journal article" date="2024" name="Chem. Sci.">
        <title>Discovery of megapolipeptins by genome mining of a Burkholderiales bacteria collection.</title>
        <authorList>
            <person name="Paulo B.S."/>
            <person name="Recchia M.J.J."/>
            <person name="Lee S."/>
            <person name="Fergusson C.H."/>
            <person name="Romanowski S.B."/>
            <person name="Hernandez A."/>
            <person name="Krull N."/>
            <person name="Liu D.Y."/>
            <person name="Cavanagh H."/>
            <person name="Bos A."/>
            <person name="Gray C.A."/>
            <person name="Murphy B.T."/>
            <person name="Linington R.G."/>
            <person name="Eustaquio A.S."/>
        </authorList>
    </citation>
    <scope>NUCLEOTIDE SEQUENCE [LARGE SCALE GENOMIC DNA]</scope>
    <source>
        <strain evidence="8 9">RL21-008-BIB-A</strain>
    </source>
</reference>
<dbReference type="InterPro" id="IPR015421">
    <property type="entry name" value="PyrdxlP-dep_Trfase_major"/>
</dbReference>
<dbReference type="Pfam" id="PF00155">
    <property type="entry name" value="Aminotran_1_2"/>
    <property type="match status" value="1"/>
</dbReference>
<dbReference type="CDD" id="cd00609">
    <property type="entry name" value="AAT_like"/>
    <property type="match status" value="1"/>
</dbReference>
<feature type="domain" description="Aminotransferase class I/classII large" evidence="7">
    <location>
        <begin position="29"/>
        <end position="360"/>
    </location>
</feature>
<keyword evidence="9" id="KW-1185">Reference proteome</keyword>
<accession>A0ABW9A847</accession>